<name>A0A172RZK1_9ACTN</name>
<dbReference type="RefSeq" id="WP_066663963.1">
    <property type="nucleotide sequence ID" value="NZ_FOEC01000002.1"/>
</dbReference>
<reference evidence="3" key="1">
    <citation type="submission" date="2016-10" db="EMBL/GenBank/DDBJ databases">
        <authorList>
            <person name="Varghese N."/>
        </authorList>
    </citation>
    <scope>NUCLEOTIDE SEQUENCE [LARGE SCALE GENOMIC DNA]</scope>
    <source>
        <strain evidence="3">DSM 21843</strain>
    </source>
</reference>
<dbReference type="EMBL" id="FOEC01000002">
    <property type="protein sequence ID" value="SEO54878.1"/>
    <property type="molecule type" value="Genomic_DNA"/>
</dbReference>
<evidence type="ECO:0000313" key="2">
    <source>
        <dbReference type="EMBL" id="SEO54878.1"/>
    </source>
</evidence>
<dbReference type="Proteomes" id="UP000182975">
    <property type="component" value="Unassembled WGS sequence"/>
</dbReference>
<keyword evidence="1" id="KW-0812">Transmembrane</keyword>
<evidence type="ECO:0000313" key="3">
    <source>
        <dbReference type="Proteomes" id="UP000182975"/>
    </source>
</evidence>
<sequence length="123" mass="13454">MHHDDVGGKLFPDSFWRRDVDEAWVRGCEVEHCDDGFAVDVSFGANEISRERMSVLAPGGTAHPKTAAADLLCVTDAKPADARKAVIYQVVLTLWDVLLLGLLALSAANVLSGSFNPFIYFQF</sequence>
<dbReference type="KEGG" id="ddt:AAY81_08550"/>
<evidence type="ECO:0000256" key="1">
    <source>
        <dbReference type="SAM" id="Phobius"/>
    </source>
</evidence>
<protein>
    <submittedName>
        <fullName evidence="2">Uncharacterized protein</fullName>
    </submittedName>
</protein>
<keyword evidence="1" id="KW-1133">Transmembrane helix</keyword>
<accession>A0A172RZK1</accession>
<gene>
    <name evidence="2" type="ORF">SAMN02910314_00527</name>
</gene>
<keyword evidence="3" id="KW-1185">Reference proteome</keyword>
<proteinExistence type="predicted"/>
<feature type="transmembrane region" description="Helical" evidence="1">
    <location>
        <begin position="86"/>
        <end position="108"/>
    </location>
</feature>
<keyword evidence="1" id="KW-0472">Membrane</keyword>
<organism evidence="2 3">
    <name type="scientific">Denitrobacterium detoxificans</name>
    <dbReference type="NCBI Taxonomy" id="79604"/>
    <lineage>
        <taxon>Bacteria</taxon>
        <taxon>Bacillati</taxon>
        <taxon>Actinomycetota</taxon>
        <taxon>Coriobacteriia</taxon>
        <taxon>Eggerthellales</taxon>
        <taxon>Eggerthellaceae</taxon>
        <taxon>Denitrobacterium</taxon>
    </lineage>
</organism>
<dbReference type="AlphaFoldDB" id="A0A172RZK1"/>